<proteinExistence type="predicted"/>
<dbReference type="EMBL" id="LN681225">
    <property type="protein sequence ID" value="CEK09819.1"/>
    <property type="molecule type" value="Genomic_DNA"/>
</dbReference>
<dbReference type="KEGG" id="lha:LHA_0732"/>
<protein>
    <submittedName>
        <fullName evidence="1">Uncharacterized protein</fullName>
    </submittedName>
</protein>
<organism evidence="1 2">
    <name type="scientific">Legionella hackeliae</name>
    <dbReference type="NCBI Taxonomy" id="449"/>
    <lineage>
        <taxon>Bacteria</taxon>
        <taxon>Pseudomonadati</taxon>
        <taxon>Pseudomonadota</taxon>
        <taxon>Gammaproteobacteria</taxon>
        <taxon>Legionellales</taxon>
        <taxon>Legionellaceae</taxon>
        <taxon>Legionella</taxon>
    </lineage>
</organism>
<name>A0A0A8USR3_LEGHA</name>
<reference evidence="2" key="1">
    <citation type="submission" date="2014-09" db="EMBL/GenBank/DDBJ databases">
        <authorList>
            <person name="Gomez-Valero L."/>
        </authorList>
    </citation>
    <scope>NUCLEOTIDE SEQUENCE [LARGE SCALE GENOMIC DNA]</scope>
    <source>
        <strain evidence="2">ATCC35250</strain>
    </source>
</reference>
<sequence>MATRRQAGIAQLVEHNLAKVGVASSSLVSRSKLKRRGSRFFFK</sequence>
<dbReference type="HOGENOM" id="CLU_3235446_0_0_6"/>
<dbReference type="Proteomes" id="UP000032803">
    <property type="component" value="Chromosome I"/>
</dbReference>
<evidence type="ECO:0000313" key="1">
    <source>
        <dbReference type="EMBL" id="CEK09819.1"/>
    </source>
</evidence>
<accession>A0A0A8USR3</accession>
<dbReference type="STRING" id="449.LHA_0732"/>
<dbReference type="AlphaFoldDB" id="A0A0A8USR3"/>
<keyword evidence="2" id="KW-1185">Reference proteome</keyword>
<evidence type="ECO:0000313" key="2">
    <source>
        <dbReference type="Proteomes" id="UP000032803"/>
    </source>
</evidence>
<dbReference type="AntiFam" id="ANF00010">
    <property type="entry name" value="tRNA translation"/>
</dbReference>
<gene>
    <name evidence="1" type="ORF">LHA_0732</name>
</gene>